<feature type="transmembrane region" description="Helical" evidence="6">
    <location>
        <begin position="12"/>
        <end position="31"/>
    </location>
</feature>
<protein>
    <submittedName>
        <fullName evidence="7">BCD family MFS transporter</fullName>
    </submittedName>
</protein>
<dbReference type="PANTHER" id="PTHR23538:SF1">
    <property type="entry name" value="44.5 KD BACTERIOCHLOROPHYLL SYNTHASE SUBUNIT"/>
    <property type="match status" value="1"/>
</dbReference>
<comment type="caution">
    <text evidence="7">The sequence shown here is derived from an EMBL/GenBank/DDBJ whole genome shotgun (WGS) entry which is preliminary data.</text>
</comment>
<dbReference type="Proteomes" id="UP000520156">
    <property type="component" value="Unassembled WGS sequence"/>
</dbReference>
<evidence type="ECO:0000313" key="8">
    <source>
        <dbReference type="Proteomes" id="UP000520156"/>
    </source>
</evidence>
<sequence>MLATSLLNRLMVLEYGLAAGVPAGLVAWHYAVQFSRALWGHGSDLGRRRTPWVIAGMAVLGTGAMLAVHGVTRLDEARWPALLELVLGFTLIGAGVGAAGTSVLAMLASGVAPQRRAAAAATTWIMMIFGIVVAAGTAGALLDPFTEARLLRVAGGVVGAAFGLTLIATFRLEPATAPVARAAATAGPAPSLREALAEIFADPEASRFTLFIFVSMLAYAMQDLILEPFSGLVFGMTPGESTRLSGLQNGGVLVGMILTGLGGSAFRGRLPVELRVWTMLGCVGSALALAGLAVAARVGPGWPLAVNIVLLGLCNGAFAVSAIGSMMGLAGAGERTGEGVRMGVWGTAQAIAFGLGGLLGALGVDWARTALGDPASGFGLVFMAEAALFLAAALLALFSRAAPRSTPSLRSAGT</sequence>
<dbReference type="InterPro" id="IPR036259">
    <property type="entry name" value="MFS_trans_sf"/>
</dbReference>
<feature type="transmembrane region" description="Helical" evidence="6">
    <location>
        <begin position="153"/>
        <end position="172"/>
    </location>
</feature>
<feature type="transmembrane region" description="Helical" evidence="6">
    <location>
        <begin position="83"/>
        <end position="107"/>
    </location>
</feature>
<dbReference type="InterPro" id="IPR004896">
    <property type="entry name" value="PucC-rel"/>
</dbReference>
<dbReference type="InterPro" id="IPR026036">
    <property type="entry name" value="PucC"/>
</dbReference>
<feature type="transmembrane region" description="Helical" evidence="6">
    <location>
        <begin position="342"/>
        <end position="364"/>
    </location>
</feature>
<name>A0A7X1KD37_9SPHN</name>
<dbReference type="Pfam" id="PF03209">
    <property type="entry name" value="PUCC"/>
    <property type="match status" value="1"/>
</dbReference>
<dbReference type="GO" id="GO:0016020">
    <property type="term" value="C:membrane"/>
    <property type="evidence" value="ECO:0007669"/>
    <property type="project" value="UniProtKB-SubCell"/>
</dbReference>
<dbReference type="SUPFAM" id="SSF103473">
    <property type="entry name" value="MFS general substrate transporter"/>
    <property type="match status" value="1"/>
</dbReference>
<dbReference type="AlphaFoldDB" id="A0A7X1KD37"/>
<accession>A0A7X1KD37</accession>
<evidence type="ECO:0000313" key="7">
    <source>
        <dbReference type="EMBL" id="MBC2652924.1"/>
    </source>
</evidence>
<dbReference type="Gene3D" id="1.20.1250.20">
    <property type="entry name" value="MFS general substrate transporter like domains"/>
    <property type="match status" value="2"/>
</dbReference>
<keyword evidence="4 6" id="KW-1133">Transmembrane helix</keyword>
<proteinExistence type="inferred from homology"/>
<comment type="subcellular location">
    <subcellularLocation>
        <location evidence="1">Membrane</location>
        <topology evidence="1">Multi-pass membrane protein</topology>
    </subcellularLocation>
</comment>
<reference evidence="7 8" key="1">
    <citation type="submission" date="2020-08" db="EMBL/GenBank/DDBJ databases">
        <title>The genome sequence of Novosphingobium flavum 4Y4.</title>
        <authorList>
            <person name="Liu Y."/>
        </authorList>
    </citation>
    <scope>NUCLEOTIDE SEQUENCE [LARGE SCALE GENOMIC DNA]</scope>
    <source>
        <strain evidence="7 8">4Y4</strain>
    </source>
</reference>
<feature type="transmembrane region" description="Helical" evidence="6">
    <location>
        <begin position="278"/>
        <end position="298"/>
    </location>
</feature>
<keyword evidence="5 6" id="KW-0472">Membrane</keyword>
<feature type="transmembrane region" description="Helical" evidence="6">
    <location>
        <begin position="304"/>
        <end position="330"/>
    </location>
</feature>
<evidence type="ECO:0000256" key="4">
    <source>
        <dbReference type="ARBA" id="ARBA00022989"/>
    </source>
</evidence>
<evidence type="ECO:0000256" key="3">
    <source>
        <dbReference type="ARBA" id="ARBA00022692"/>
    </source>
</evidence>
<evidence type="ECO:0000256" key="2">
    <source>
        <dbReference type="ARBA" id="ARBA00008412"/>
    </source>
</evidence>
<dbReference type="PANTHER" id="PTHR23538">
    <property type="entry name" value="44.5 KD BACTERIOCHLOROPHYLL SYNTHASE SUBUNIT"/>
    <property type="match status" value="1"/>
</dbReference>
<evidence type="ECO:0000256" key="5">
    <source>
        <dbReference type="ARBA" id="ARBA00023136"/>
    </source>
</evidence>
<feature type="transmembrane region" description="Helical" evidence="6">
    <location>
        <begin position="246"/>
        <end position="266"/>
    </location>
</feature>
<evidence type="ECO:0000256" key="6">
    <source>
        <dbReference type="SAM" id="Phobius"/>
    </source>
</evidence>
<keyword evidence="3 6" id="KW-0812">Transmembrane</keyword>
<feature type="transmembrane region" description="Helical" evidence="6">
    <location>
        <begin position="119"/>
        <end position="141"/>
    </location>
</feature>
<feature type="transmembrane region" description="Helical" evidence="6">
    <location>
        <begin position="52"/>
        <end position="71"/>
    </location>
</feature>
<dbReference type="CDD" id="cd06176">
    <property type="entry name" value="MFS_BCD_PucC-like"/>
    <property type="match status" value="1"/>
</dbReference>
<evidence type="ECO:0000256" key="1">
    <source>
        <dbReference type="ARBA" id="ARBA00004141"/>
    </source>
</evidence>
<gene>
    <name evidence="7" type="ORF">H7F49_14595</name>
</gene>
<feature type="transmembrane region" description="Helical" evidence="6">
    <location>
        <begin position="376"/>
        <end position="398"/>
    </location>
</feature>
<comment type="similarity">
    <text evidence="2">Belongs to the PucC family.</text>
</comment>
<keyword evidence="8" id="KW-1185">Reference proteome</keyword>
<dbReference type="EMBL" id="JACLAU010000029">
    <property type="protein sequence ID" value="MBC2652924.1"/>
    <property type="molecule type" value="Genomic_DNA"/>
</dbReference>
<organism evidence="7 8">
    <name type="scientific">Novosphingobium aerophilum</name>
    <dbReference type="NCBI Taxonomy" id="2839843"/>
    <lineage>
        <taxon>Bacteria</taxon>
        <taxon>Pseudomonadati</taxon>
        <taxon>Pseudomonadota</taxon>
        <taxon>Alphaproteobacteria</taxon>
        <taxon>Sphingomonadales</taxon>
        <taxon>Sphingomonadaceae</taxon>
        <taxon>Novosphingobium</taxon>
    </lineage>
</organism>